<dbReference type="InterPro" id="IPR002938">
    <property type="entry name" value="FAD-bd"/>
</dbReference>
<dbReference type="PATRIC" id="fig|1284240.4.peg.4181"/>
<dbReference type="EMBL" id="AOHO01000058">
    <property type="protein sequence ID" value="EME57630.1"/>
    <property type="molecule type" value="Genomic_DNA"/>
</dbReference>
<evidence type="ECO:0000313" key="3">
    <source>
        <dbReference type="EMBL" id="EME57630.1"/>
    </source>
</evidence>
<organism evidence="3 4">
    <name type="scientific">Amycolatopsis decaplanina DSM 44594</name>
    <dbReference type="NCBI Taxonomy" id="1284240"/>
    <lineage>
        <taxon>Bacteria</taxon>
        <taxon>Bacillati</taxon>
        <taxon>Actinomycetota</taxon>
        <taxon>Actinomycetes</taxon>
        <taxon>Pseudonocardiales</taxon>
        <taxon>Pseudonocardiaceae</taxon>
        <taxon>Amycolatopsis</taxon>
    </lineage>
</organism>
<dbReference type="Gene3D" id="3.50.50.60">
    <property type="entry name" value="FAD/NAD(P)-binding domain"/>
    <property type="match status" value="1"/>
</dbReference>
<keyword evidence="4" id="KW-1185">Reference proteome</keyword>
<dbReference type="Pfam" id="PF01494">
    <property type="entry name" value="FAD_binding_3"/>
    <property type="match status" value="1"/>
</dbReference>
<proteinExistence type="inferred from homology"/>
<dbReference type="PRINTS" id="PR00420">
    <property type="entry name" value="RNGMNOXGNASE"/>
</dbReference>
<dbReference type="GO" id="GO:0071949">
    <property type="term" value="F:FAD binding"/>
    <property type="evidence" value="ECO:0007669"/>
    <property type="project" value="InterPro"/>
</dbReference>
<comment type="similarity">
    <text evidence="1">Belongs to the flavin-dependent halogenase family. Bacterial tryptophan halogenase subfamily.</text>
</comment>
<dbReference type="Gene3D" id="3.30.9.100">
    <property type="match status" value="1"/>
</dbReference>
<gene>
    <name evidence="3" type="ORF">H074_20607</name>
</gene>
<dbReference type="InterPro" id="IPR050816">
    <property type="entry name" value="Flavin-dep_Halogenase_NPB"/>
</dbReference>
<dbReference type="PANTHER" id="PTHR43747:SF1">
    <property type="entry name" value="SLR1998 PROTEIN"/>
    <property type="match status" value="1"/>
</dbReference>
<evidence type="ECO:0000313" key="4">
    <source>
        <dbReference type="Proteomes" id="UP000054226"/>
    </source>
</evidence>
<accession>M2Y7R2</accession>
<feature type="domain" description="FAD-binding" evidence="2">
    <location>
        <begin position="9"/>
        <end position="323"/>
    </location>
</feature>
<name>M2Y7R2_9PSEU</name>
<dbReference type="InterPro" id="IPR036188">
    <property type="entry name" value="FAD/NAD-bd_sf"/>
</dbReference>
<protein>
    <submittedName>
        <fullName evidence="3">Tryptophan halogenase</fullName>
    </submittedName>
</protein>
<reference evidence="3 4" key="1">
    <citation type="journal article" date="2013" name="Genome Announc.">
        <title>Draft Genome Sequence of Amycolatopsis decaplanina Strain DSM 44594T.</title>
        <authorList>
            <person name="Kaur N."/>
            <person name="Kumar S."/>
            <person name="Bala M."/>
            <person name="Raghava G.P."/>
            <person name="Mayilraj S."/>
        </authorList>
    </citation>
    <scope>NUCLEOTIDE SEQUENCE [LARGE SCALE GENOMIC DNA]</scope>
    <source>
        <strain evidence="3 4">DSM 44594</strain>
    </source>
</reference>
<evidence type="ECO:0000259" key="2">
    <source>
        <dbReference type="Pfam" id="PF01494"/>
    </source>
</evidence>
<sequence>METRSTETADVVIIGGGPAGSTAAGLLAQQGIDVILLEREKFPRYHIGESLITGCVGVIDELGIRDRLENFGFVKKFGGSLVWGKGGRWSFNFAEGDPEFTNAYNVRRADFDAMLLGRARELGTRVLEEAIVKEVLLEDGRVTGVRHAVRGGAETEIRAKLVIDASGQARVLGRHLTEVHWHEDLRNVAVWTYFQGGVSLTGEETGNIFIEHVPGGWFWYIPLHDGTHSVGFVTPANEAGETRLSMPELFTTKIAESVHLKKYLENATRVSAYRNARDWSYACDRFAGPGWMLMGDAAAFVDPLFSTGVTLAMLAARSVAHAVPVMLGNPERAESIARGYEKSYREFLENILSFVRFFYDAGLNREAYYQYAQQLVDPSRLFFPRKDFVTLVSGLNSLNPIFELDVTGTGTRS</sequence>
<dbReference type="SUPFAM" id="SSF51905">
    <property type="entry name" value="FAD/NAD(P)-binding domain"/>
    <property type="match status" value="1"/>
</dbReference>
<dbReference type="PANTHER" id="PTHR43747">
    <property type="entry name" value="FAD-BINDING PROTEIN"/>
    <property type="match status" value="1"/>
</dbReference>
<dbReference type="Proteomes" id="UP000054226">
    <property type="component" value="Unassembled WGS sequence"/>
</dbReference>
<evidence type="ECO:0000256" key="1">
    <source>
        <dbReference type="ARBA" id="ARBA00038396"/>
    </source>
</evidence>
<comment type="caution">
    <text evidence="3">The sequence shown here is derived from an EMBL/GenBank/DDBJ whole genome shotgun (WGS) entry which is preliminary data.</text>
</comment>
<dbReference type="AlphaFoldDB" id="M2Y7R2"/>